<protein>
    <recommendedName>
        <fullName evidence="5">Homeobox domain-containing protein</fullName>
    </recommendedName>
</protein>
<feature type="region of interest" description="Disordered" evidence="4">
    <location>
        <begin position="42"/>
        <end position="125"/>
    </location>
</feature>
<proteinExistence type="predicted"/>
<dbReference type="PANTHER" id="PTHR24331">
    <property type="entry name" value="DBX"/>
    <property type="match status" value="1"/>
</dbReference>
<dbReference type="EMBL" id="JAFNEN010000114">
    <property type="protein sequence ID" value="KAG8193794.1"/>
    <property type="molecule type" value="Genomic_DNA"/>
</dbReference>
<feature type="domain" description="Homeobox" evidence="5">
    <location>
        <begin position="23"/>
        <end position="42"/>
    </location>
</feature>
<keyword evidence="2 3" id="KW-0371">Homeobox</keyword>
<feature type="compositionally biased region" description="Basic and acidic residues" evidence="4">
    <location>
        <begin position="111"/>
        <end position="125"/>
    </location>
</feature>
<evidence type="ECO:0000256" key="4">
    <source>
        <dbReference type="SAM" id="MobiDB-lite"/>
    </source>
</evidence>
<comment type="caution">
    <text evidence="6">The sequence shown here is derived from an EMBL/GenBank/DDBJ whole genome shotgun (WGS) entry which is preliminary data.</text>
</comment>
<dbReference type="InterPro" id="IPR001356">
    <property type="entry name" value="HD"/>
</dbReference>
<keyword evidence="7" id="KW-1185">Reference proteome</keyword>
<evidence type="ECO:0000256" key="3">
    <source>
        <dbReference type="RuleBase" id="RU000682"/>
    </source>
</evidence>
<feature type="compositionally biased region" description="Polar residues" evidence="4">
    <location>
        <begin position="50"/>
        <end position="63"/>
    </location>
</feature>
<dbReference type="AlphaFoldDB" id="A0AAV6VCR3"/>
<accession>A0AAV6VCR3</accession>
<evidence type="ECO:0000256" key="2">
    <source>
        <dbReference type="PROSITE-ProRule" id="PRU00108"/>
    </source>
</evidence>
<dbReference type="Proteomes" id="UP000827092">
    <property type="component" value="Unassembled WGS sequence"/>
</dbReference>
<organism evidence="6 7">
    <name type="scientific">Oedothorax gibbosus</name>
    <dbReference type="NCBI Taxonomy" id="931172"/>
    <lineage>
        <taxon>Eukaryota</taxon>
        <taxon>Metazoa</taxon>
        <taxon>Ecdysozoa</taxon>
        <taxon>Arthropoda</taxon>
        <taxon>Chelicerata</taxon>
        <taxon>Arachnida</taxon>
        <taxon>Araneae</taxon>
        <taxon>Araneomorphae</taxon>
        <taxon>Entelegynae</taxon>
        <taxon>Araneoidea</taxon>
        <taxon>Linyphiidae</taxon>
        <taxon>Erigoninae</taxon>
        <taxon>Oedothorax</taxon>
    </lineage>
</organism>
<evidence type="ECO:0000313" key="6">
    <source>
        <dbReference type="EMBL" id="KAG8193794.1"/>
    </source>
</evidence>
<comment type="subcellular location">
    <subcellularLocation>
        <location evidence="1 2 3">Nucleus</location>
    </subcellularLocation>
</comment>
<sequence>MRRRPCHTNCHVSLIRACAKDEIPQVKVKIWFQNRRMKWRNSKERELLSSGGSREQTLPTKHNPNPDLSDVGTYKDSQDCENGLLKTPMSPCHSPPDSPVDEDSNGMRHCPGMDRSSDEIDIKVL</sequence>
<dbReference type="Gene3D" id="1.10.10.60">
    <property type="entry name" value="Homeodomain-like"/>
    <property type="match status" value="1"/>
</dbReference>
<dbReference type="GO" id="GO:0003677">
    <property type="term" value="F:DNA binding"/>
    <property type="evidence" value="ECO:0007669"/>
    <property type="project" value="UniProtKB-UniRule"/>
</dbReference>
<dbReference type="SUPFAM" id="SSF46689">
    <property type="entry name" value="Homeodomain-like"/>
    <property type="match status" value="1"/>
</dbReference>
<dbReference type="PROSITE" id="PS50071">
    <property type="entry name" value="HOMEOBOX_2"/>
    <property type="match status" value="1"/>
</dbReference>
<evidence type="ECO:0000313" key="7">
    <source>
        <dbReference type="Proteomes" id="UP000827092"/>
    </source>
</evidence>
<dbReference type="Pfam" id="PF00046">
    <property type="entry name" value="Homeodomain"/>
    <property type="match status" value="1"/>
</dbReference>
<name>A0AAV6VCR3_9ARAC</name>
<keyword evidence="2 3" id="KW-0238">DNA-binding</keyword>
<keyword evidence="2 3" id="KW-0539">Nucleus</keyword>
<gene>
    <name evidence="6" type="ORF">JTE90_029528</name>
</gene>
<feature type="DNA-binding region" description="Homeobox" evidence="2">
    <location>
        <begin position="25"/>
        <end position="43"/>
    </location>
</feature>
<dbReference type="InterPro" id="IPR009057">
    <property type="entry name" value="Homeodomain-like_sf"/>
</dbReference>
<evidence type="ECO:0000259" key="5">
    <source>
        <dbReference type="PROSITE" id="PS50071"/>
    </source>
</evidence>
<dbReference type="CDD" id="cd00086">
    <property type="entry name" value="homeodomain"/>
    <property type="match status" value="1"/>
</dbReference>
<reference evidence="6 7" key="1">
    <citation type="journal article" date="2022" name="Nat. Ecol. Evol.">
        <title>A masculinizing supergene underlies an exaggerated male reproductive morph in a spider.</title>
        <authorList>
            <person name="Hendrickx F."/>
            <person name="De Corte Z."/>
            <person name="Sonet G."/>
            <person name="Van Belleghem S.M."/>
            <person name="Kostlbacher S."/>
            <person name="Vangestel C."/>
        </authorList>
    </citation>
    <scope>NUCLEOTIDE SEQUENCE [LARGE SCALE GENOMIC DNA]</scope>
    <source>
        <strain evidence="6">W744_W776</strain>
    </source>
</reference>
<dbReference type="InterPro" id="IPR051662">
    <property type="entry name" value="H2.0_Homeobox_NeuralPatt"/>
</dbReference>
<dbReference type="PANTHER" id="PTHR24331:SF0">
    <property type="entry name" value="DBX"/>
    <property type="match status" value="1"/>
</dbReference>
<dbReference type="GO" id="GO:0006357">
    <property type="term" value="P:regulation of transcription by RNA polymerase II"/>
    <property type="evidence" value="ECO:0007669"/>
    <property type="project" value="TreeGrafter"/>
</dbReference>
<dbReference type="GO" id="GO:0005634">
    <property type="term" value="C:nucleus"/>
    <property type="evidence" value="ECO:0007669"/>
    <property type="project" value="UniProtKB-SubCell"/>
</dbReference>
<evidence type="ECO:0000256" key="1">
    <source>
        <dbReference type="ARBA" id="ARBA00004123"/>
    </source>
</evidence>